<dbReference type="GO" id="GO:0005524">
    <property type="term" value="F:ATP binding"/>
    <property type="evidence" value="ECO:0007669"/>
    <property type="project" value="InterPro"/>
</dbReference>
<dbReference type="AlphaFoldDB" id="A0A5J4V499"/>
<dbReference type="SMART" id="SM00220">
    <property type="entry name" value="S_TKc"/>
    <property type="match status" value="1"/>
</dbReference>
<dbReference type="GO" id="GO:0005737">
    <property type="term" value="C:cytoplasm"/>
    <property type="evidence" value="ECO:0007669"/>
    <property type="project" value="TreeGrafter"/>
</dbReference>
<dbReference type="OrthoDB" id="6513151at2759"/>
<evidence type="ECO:0000313" key="3">
    <source>
        <dbReference type="Proteomes" id="UP000324800"/>
    </source>
</evidence>
<dbReference type="Pfam" id="PF00069">
    <property type="entry name" value="Pkinase"/>
    <property type="match status" value="1"/>
</dbReference>
<feature type="domain" description="Protein kinase" evidence="1">
    <location>
        <begin position="12"/>
        <end position="274"/>
    </location>
</feature>
<protein>
    <submittedName>
        <fullName evidence="2">Putative CAMK/CAMKL/MARK protein kinase</fullName>
    </submittedName>
</protein>
<gene>
    <name evidence="2" type="ORF">EZS28_026757</name>
</gene>
<dbReference type="InterPro" id="IPR053235">
    <property type="entry name" value="Ser_Thr_kinase"/>
</dbReference>
<organism evidence="2 3">
    <name type="scientific">Streblomastix strix</name>
    <dbReference type="NCBI Taxonomy" id="222440"/>
    <lineage>
        <taxon>Eukaryota</taxon>
        <taxon>Metamonada</taxon>
        <taxon>Preaxostyla</taxon>
        <taxon>Oxymonadida</taxon>
        <taxon>Streblomastigidae</taxon>
        <taxon>Streblomastix</taxon>
    </lineage>
</organism>
<dbReference type="GO" id="GO:0004674">
    <property type="term" value="F:protein serine/threonine kinase activity"/>
    <property type="evidence" value="ECO:0007669"/>
    <property type="project" value="TreeGrafter"/>
</dbReference>
<sequence length="286" mass="32646">MEESELLRSEGFQVFKKIGKGALVKVYLVQHPDVGVIAAKVIQNENFEENEWTAAGVFVGDPPNTRSFIVKYIAAKKFDEMTVILMEWANIGSLIELIKTNIDIPIPVVRMIMKQILEGLRYIHSKGIIHRDIKGGNILMHCPPGSGRVVLKIADFGEAKLKAGIDQSQEITIVGTPQYMAPELFLFGNEVRVNADAKIDIWSFGIFVYLLISHTFPFKSLIYEDIRTFMINQRFERHPKIIDDQLWNLLQQMISFDPINRISAYGKSKGVLRIQQTKEEKARIKR</sequence>
<dbReference type="Gene3D" id="1.10.510.10">
    <property type="entry name" value="Transferase(Phosphotransferase) domain 1"/>
    <property type="match status" value="1"/>
</dbReference>
<accession>A0A5J4V499</accession>
<dbReference type="CDD" id="cd14014">
    <property type="entry name" value="STKc_PknB_like"/>
    <property type="match status" value="1"/>
</dbReference>
<dbReference type="EMBL" id="SNRW01009626">
    <property type="protein sequence ID" value="KAA6377716.1"/>
    <property type="molecule type" value="Genomic_DNA"/>
</dbReference>
<comment type="caution">
    <text evidence="2">The sequence shown here is derived from an EMBL/GenBank/DDBJ whole genome shotgun (WGS) entry which is preliminary data.</text>
</comment>
<dbReference type="InterPro" id="IPR008271">
    <property type="entry name" value="Ser/Thr_kinase_AS"/>
</dbReference>
<name>A0A5J4V499_9EUKA</name>
<evidence type="ECO:0000259" key="1">
    <source>
        <dbReference type="PROSITE" id="PS50011"/>
    </source>
</evidence>
<dbReference type="PROSITE" id="PS50011">
    <property type="entry name" value="PROTEIN_KINASE_DOM"/>
    <property type="match status" value="1"/>
</dbReference>
<evidence type="ECO:0000313" key="2">
    <source>
        <dbReference type="EMBL" id="KAA6377716.1"/>
    </source>
</evidence>
<keyword evidence="2" id="KW-0808">Transferase</keyword>
<reference evidence="2 3" key="1">
    <citation type="submission" date="2019-03" db="EMBL/GenBank/DDBJ databases">
        <title>Single cell metagenomics reveals metabolic interactions within the superorganism composed of flagellate Streblomastix strix and complex community of Bacteroidetes bacteria on its surface.</title>
        <authorList>
            <person name="Treitli S.C."/>
            <person name="Kolisko M."/>
            <person name="Husnik F."/>
            <person name="Keeling P."/>
            <person name="Hampl V."/>
        </authorList>
    </citation>
    <scope>NUCLEOTIDE SEQUENCE [LARGE SCALE GENOMIC DNA]</scope>
    <source>
        <strain evidence="2">ST1C</strain>
    </source>
</reference>
<dbReference type="PROSITE" id="PS00108">
    <property type="entry name" value="PROTEIN_KINASE_ST"/>
    <property type="match status" value="1"/>
</dbReference>
<dbReference type="InterPro" id="IPR000719">
    <property type="entry name" value="Prot_kinase_dom"/>
</dbReference>
<proteinExistence type="predicted"/>
<keyword evidence="2" id="KW-0418">Kinase</keyword>
<dbReference type="InterPro" id="IPR011009">
    <property type="entry name" value="Kinase-like_dom_sf"/>
</dbReference>
<dbReference type="SUPFAM" id="SSF56112">
    <property type="entry name" value="Protein kinase-like (PK-like)"/>
    <property type="match status" value="1"/>
</dbReference>
<dbReference type="Proteomes" id="UP000324800">
    <property type="component" value="Unassembled WGS sequence"/>
</dbReference>
<dbReference type="PANTHER" id="PTHR24361">
    <property type="entry name" value="MITOGEN-ACTIVATED KINASE KINASE KINASE"/>
    <property type="match status" value="1"/>
</dbReference>